<accession>A0ABP8YNR6</accession>
<keyword evidence="3" id="KW-1185">Reference proteome</keyword>
<name>A0ABP8YNR6_9MICO</name>
<comment type="caution">
    <text evidence="2">The sequence shown here is derived from an EMBL/GenBank/DDBJ whole genome shotgun (WGS) entry which is preliminary data.</text>
</comment>
<dbReference type="EMBL" id="BAABID010000014">
    <property type="protein sequence ID" value="GAA4733101.1"/>
    <property type="molecule type" value="Genomic_DNA"/>
</dbReference>
<organism evidence="2 3">
    <name type="scientific">Isoptericola chiayiensis</name>
    <dbReference type="NCBI Taxonomy" id="579446"/>
    <lineage>
        <taxon>Bacteria</taxon>
        <taxon>Bacillati</taxon>
        <taxon>Actinomycetota</taxon>
        <taxon>Actinomycetes</taxon>
        <taxon>Micrococcales</taxon>
        <taxon>Promicromonosporaceae</taxon>
        <taxon>Isoptericola</taxon>
    </lineage>
</organism>
<proteinExistence type="predicted"/>
<dbReference type="Proteomes" id="UP001500956">
    <property type="component" value="Unassembled WGS sequence"/>
</dbReference>
<protein>
    <submittedName>
        <fullName evidence="2">Fused MFS/spermidine synthase</fullName>
    </submittedName>
</protein>
<sequence length="326" mass="34310">MARRSRHRRHDRSSRTAPTLPADEVPIDTGTARIEPDPDHSSRVTLHVNGVPSSCLDLDDPGFLAFEYLQQMAAVVDLLPAGPVRAVHLGAAGCALPRQIDHVRPGSRQIGVDVDARLLALVREWFDLPRSPALRLRAQDGGQALDGLTPGLADVVVRDAFDGDRTPAHLVGERFADACRRALRPGGVALANCADRPPLTTTRAEVAAFAEAFGPDAAAEHRLAVVAEPAVLKGRRYGNVVVAAVAPSPRRGATGGRESGAARPEEADDADGAVDSAADSDDRHPDTLPDLGSATLGRALRSLAVPAQVLTGPALERFVGTTTSPR</sequence>
<reference evidence="3" key="1">
    <citation type="journal article" date="2019" name="Int. J. Syst. Evol. Microbiol.">
        <title>The Global Catalogue of Microorganisms (GCM) 10K type strain sequencing project: providing services to taxonomists for standard genome sequencing and annotation.</title>
        <authorList>
            <consortium name="The Broad Institute Genomics Platform"/>
            <consortium name="The Broad Institute Genome Sequencing Center for Infectious Disease"/>
            <person name="Wu L."/>
            <person name="Ma J."/>
        </authorList>
    </citation>
    <scope>NUCLEOTIDE SEQUENCE [LARGE SCALE GENOMIC DNA]</scope>
    <source>
        <strain evidence="3">JCM 18063</strain>
    </source>
</reference>
<evidence type="ECO:0000256" key="1">
    <source>
        <dbReference type="SAM" id="MobiDB-lite"/>
    </source>
</evidence>
<evidence type="ECO:0000313" key="2">
    <source>
        <dbReference type="EMBL" id="GAA4733101.1"/>
    </source>
</evidence>
<dbReference type="InterPro" id="IPR029063">
    <property type="entry name" value="SAM-dependent_MTases_sf"/>
</dbReference>
<gene>
    <name evidence="2" type="ORF">GCM10023216_26610</name>
</gene>
<dbReference type="Gene3D" id="3.40.50.150">
    <property type="entry name" value="Vaccinia Virus protein VP39"/>
    <property type="match status" value="1"/>
</dbReference>
<dbReference type="NCBIfam" id="NF037959">
    <property type="entry name" value="MFS_SpdSyn"/>
    <property type="match status" value="1"/>
</dbReference>
<dbReference type="SUPFAM" id="SSF53335">
    <property type="entry name" value="S-adenosyl-L-methionine-dependent methyltransferases"/>
    <property type="match status" value="1"/>
</dbReference>
<evidence type="ECO:0000313" key="3">
    <source>
        <dbReference type="Proteomes" id="UP001500956"/>
    </source>
</evidence>
<dbReference type="RefSeq" id="WP_172152471.1">
    <property type="nucleotide sequence ID" value="NZ_BAABID010000014.1"/>
</dbReference>
<feature type="region of interest" description="Disordered" evidence="1">
    <location>
        <begin position="249"/>
        <end position="293"/>
    </location>
</feature>
<feature type="compositionally biased region" description="Basic residues" evidence="1">
    <location>
        <begin position="1"/>
        <end position="12"/>
    </location>
</feature>
<feature type="region of interest" description="Disordered" evidence="1">
    <location>
        <begin position="1"/>
        <end position="41"/>
    </location>
</feature>